<proteinExistence type="inferred from homology"/>
<comment type="subunit">
    <text evidence="2 5">Homopentamer.</text>
</comment>
<feature type="domain" description="Flagellar hook-associated protein 2 N-terminal" evidence="6">
    <location>
        <begin position="16"/>
        <end position="108"/>
    </location>
</feature>
<evidence type="ECO:0000256" key="4">
    <source>
        <dbReference type="ARBA" id="ARBA00023143"/>
    </source>
</evidence>
<evidence type="ECO:0000256" key="5">
    <source>
        <dbReference type="RuleBase" id="RU362066"/>
    </source>
</evidence>
<keyword evidence="4 5" id="KW-0975">Bacterial flagellum</keyword>
<keyword evidence="3" id="KW-0175">Coiled coil</keyword>
<comment type="similarity">
    <text evidence="1 5">Belongs to the FliD family.</text>
</comment>
<comment type="subcellular location">
    <subcellularLocation>
        <location evidence="5">Secreted</location>
    </subcellularLocation>
    <subcellularLocation>
        <location evidence="5">Bacterial flagellum</location>
    </subcellularLocation>
</comment>
<comment type="function">
    <text evidence="5">Required for morphogenesis and for the elongation of the flagellar filament by facilitating polymerization of the flagellin monomers at the tip of growing filament. Forms a capping structure, which prevents flagellin subunits (transported through the central channel of the flagellum) from leaking out without polymerization at the distal end.</text>
</comment>
<evidence type="ECO:0000259" key="7">
    <source>
        <dbReference type="Pfam" id="PF07195"/>
    </source>
</evidence>
<dbReference type="RefSeq" id="WP_250603230.1">
    <property type="nucleotide sequence ID" value="NZ_JAMOKX010000001.1"/>
</dbReference>
<organism evidence="8 9">
    <name type="scientific">Helicobacter colisuis</name>
    <dbReference type="NCBI Taxonomy" id="2949739"/>
    <lineage>
        <taxon>Bacteria</taxon>
        <taxon>Pseudomonadati</taxon>
        <taxon>Campylobacterota</taxon>
        <taxon>Epsilonproteobacteria</taxon>
        <taxon>Campylobacterales</taxon>
        <taxon>Helicobacteraceae</taxon>
        <taxon>Helicobacter</taxon>
    </lineage>
</organism>
<evidence type="ECO:0000313" key="8">
    <source>
        <dbReference type="EMBL" id="MCL9818705.1"/>
    </source>
</evidence>
<accession>A0ABT0TS13</accession>
<evidence type="ECO:0000256" key="1">
    <source>
        <dbReference type="ARBA" id="ARBA00009764"/>
    </source>
</evidence>
<dbReference type="Proteomes" id="UP001057522">
    <property type="component" value="Unassembled WGS sequence"/>
</dbReference>
<keyword evidence="8" id="KW-0282">Flagellum</keyword>
<dbReference type="EMBL" id="JAMOKX010000001">
    <property type="protein sequence ID" value="MCL9818705.1"/>
    <property type="molecule type" value="Genomic_DNA"/>
</dbReference>
<dbReference type="InterPro" id="IPR010809">
    <property type="entry name" value="FliD_C"/>
</dbReference>
<reference evidence="8" key="1">
    <citation type="submission" date="2022-06" db="EMBL/GenBank/DDBJ databases">
        <title>Helicobacter colisuis sp. nov.</title>
        <authorList>
            <person name="Papic B."/>
            <person name="Gruntar I."/>
        </authorList>
    </citation>
    <scope>NUCLEOTIDE SEQUENCE</scope>
    <source>
        <strain evidence="8">11154-15</strain>
    </source>
</reference>
<keyword evidence="8" id="KW-0969">Cilium</keyword>
<name>A0ABT0TS13_9HELI</name>
<dbReference type="Pfam" id="PF07195">
    <property type="entry name" value="FliD_C"/>
    <property type="match status" value="1"/>
</dbReference>
<comment type="caution">
    <text evidence="8">The sequence shown here is derived from an EMBL/GenBank/DDBJ whole genome shotgun (WGS) entry which is preliminary data.</text>
</comment>
<keyword evidence="8" id="KW-0966">Cell projection</keyword>
<dbReference type="PANTHER" id="PTHR30288">
    <property type="entry name" value="FLAGELLAR CAP/ASSEMBLY PROTEIN FLID"/>
    <property type="match status" value="1"/>
</dbReference>
<dbReference type="InterPro" id="IPR040026">
    <property type="entry name" value="FliD"/>
</dbReference>
<evidence type="ECO:0000313" key="9">
    <source>
        <dbReference type="Proteomes" id="UP001057522"/>
    </source>
</evidence>
<evidence type="ECO:0000256" key="3">
    <source>
        <dbReference type="ARBA" id="ARBA00023054"/>
    </source>
</evidence>
<evidence type="ECO:0000256" key="2">
    <source>
        <dbReference type="ARBA" id="ARBA00011255"/>
    </source>
</evidence>
<dbReference type="PANTHER" id="PTHR30288:SF0">
    <property type="entry name" value="FLAGELLAR HOOK-ASSOCIATED PROTEIN 2"/>
    <property type="match status" value="1"/>
</dbReference>
<gene>
    <name evidence="8" type="primary">fliD</name>
    <name evidence="8" type="ORF">NCR95_00710</name>
</gene>
<feature type="domain" description="Flagellar hook-associated protein 2 C-terminal" evidence="7">
    <location>
        <begin position="443"/>
        <end position="674"/>
    </location>
</feature>
<protein>
    <recommendedName>
        <fullName evidence="5">Flagellar hook-associated protein 2</fullName>
        <shortName evidence="5">HAP2</shortName>
    </recommendedName>
    <alternativeName>
        <fullName evidence="5">Flagellar cap protein</fullName>
    </alternativeName>
</protein>
<keyword evidence="5" id="KW-0964">Secreted</keyword>
<dbReference type="NCBIfam" id="NF006282">
    <property type="entry name" value="PRK08453.1"/>
    <property type="match status" value="1"/>
</dbReference>
<evidence type="ECO:0000259" key="6">
    <source>
        <dbReference type="Pfam" id="PF02465"/>
    </source>
</evidence>
<keyword evidence="9" id="KW-1185">Reference proteome</keyword>
<dbReference type="InterPro" id="IPR003481">
    <property type="entry name" value="FliD_N"/>
</dbReference>
<sequence length="689" mass="74611">MALGTQSVLGISSNLTWDVIEQMKELNVSQQIDPITEKIEKNIEQQTELTSLLTMMTSLNTSFKNLSDYSTYQRRQASVEGSGVKATAGDGLAIQDITINVSQLAQNDVNQVGLKFASRDSVFSNENTTLDFYHNGTNYSIDIKAGMTLSDVAQSITDATNGEVMGIIMKTGGDNPYQLMIQSKNSGADNKVYFGSTLESAATPGGKITQGTLEIEIGGEKISVDMSKIGSNYGNTAEDNAKLIVDAINKEIENNPTLKDKVDKGEITIGLNNSGKGIMLNDSLGRAINVTTNGIKVEAAQGTSAVDTDLGFSKKSVGSDTGLVDMKITAGALTGTFTINGEKFDLSNLTNNQNSAEDNFKAIQNAINQNQKLQQAGITASGDSTKGTLTLNSSNGNSINIAADGADASERQKVLDSIGLTAGSYTSSKSFLEKMDITNIQKAQDAKLTYNGIPIERDTNSIDDIISGLSLELTSVTETGKDVIVRIARDDEGIAEEMKAFVESYNEMYNKLQELTKYDEETEIAGVFNGNSEIRSITRQLNSIINSTDANRNSLVKYGVYMNEDGTLTFKEDTFNTTFKEDPDAAVEFFRSSTKTVKGESVEIDGVFTQLRNTMDSLITGSNSTLKILESTLVNEQKTLNSDKTSTQESIDNKYDIMAERWSAYDQMIAQMQQSSNTITQLINQAMNS</sequence>
<dbReference type="Gene3D" id="3.30.70.2120">
    <property type="match status" value="1"/>
</dbReference>
<dbReference type="Pfam" id="PF02465">
    <property type="entry name" value="FliD_N"/>
    <property type="match status" value="1"/>
</dbReference>